<dbReference type="OrthoDB" id="9782542at2"/>
<evidence type="ECO:0000313" key="7">
    <source>
        <dbReference type="Proteomes" id="UP000010988"/>
    </source>
</evidence>
<dbReference type="InterPro" id="IPR027381">
    <property type="entry name" value="LytR/CpsA/Psr_C"/>
</dbReference>
<feature type="compositionally biased region" description="Low complexity" evidence="2">
    <location>
        <begin position="612"/>
        <end position="640"/>
    </location>
</feature>
<feature type="region of interest" description="Disordered" evidence="2">
    <location>
        <begin position="1"/>
        <end position="263"/>
    </location>
</feature>
<feature type="compositionally biased region" description="Basic and acidic residues" evidence="2">
    <location>
        <begin position="123"/>
        <end position="133"/>
    </location>
</feature>
<dbReference type="PANTHER" id="PTHR33392">
    <property type="entry name" value="POLYISOPRENYL-TEICHOIC ACID--PEPTIDOGLYCAN TEICHOIC ACID TRANSFERASE TAGU"/>
    <property type="match status" value="1"/>
</dbReference>
<evidence type="ECO:0000313" key="6">
    <source>
        <dbReference type="EMBL" id="GAC48090.1"/>
    </source>
</evidence>
<dbReference type="AlphaFoldDB" id="L7KGU2"/>
<dbReference type="Gene3D" id="3.40.630.190">
    <property type="entry name" value="LCP protein"/>
    <property type="match status" value="1"/>
</dbReference>
<evidence type="ECO:0000256" key="2">
    <source>
        <dbReference type="SAM" id="MobiDB-lite"/>
    </source>
</evidence>
<comment type="caution">
    <text evidence="6">The sequence shown here is derived from an EMBL/GenBank/DDBJ whole genome shotgun (WGS) entry which is preliminary data.</text>
</comment>
<feature type="region of interest" description="Disordered" evidence="2">
    <location>
        <begin position="599"/>
        <end position="666"/>
    </location>
</feature>
<protein>
    <submittedName>
        <fullName evidence="6">Putative LytR family regulatory protein</fullName>
    </submittedName>
</protein>
<feature type="domain" description="LytR/CpsA/Psr regulator C-terminal" evidence="5">
    <location>
        <begin position="646"/>
        <end position="729"/>
    </location>
</feature>
<organism evidence="6 7">
    <name type="scientific">Gordonia aichiensis NBRC 108223</name>
    <dbReference type="NCBI Taxonomy" id="1220583"/>
    <lineage>
        <taxon>Bacteria</taxon>
        <taxon>Bacillati</taxon>
        <taxon>Actinomycetota</taxon>
        <taxon>Actinomycetes</taxon>
        <taxon>Mycobacteriales</taxon>
        <taxon>Gordoniaceae</taxon>
        <taxon>Gordonia</taxon>
    </lineage>
</organism>
<keyword evidence="3" id="KW-0472">Membrane</keyword>
<reference evidence="6 7" key="1">
    <citation type="submission" date="2012-12" db="EMBL/GenBank/DDBJ databases">
        <title>Whole genome shotgun sequence of Gordonia aichiensis NBRC 108223.</title>
        <authorList>
            <person name="Isaki-Nakamura S."/>
            <person name="Hosoyama A."/>
            <person name="Tsuchikane K."/>
            <person name="Ando Y."/>
            <person name="Baba S."/>
            <person name="Ohji S."/>
            <person name="Hamada M."/>
            <person name="Tamura T."/>
            <person name="Yamazoe A."/>
            <person name="Yamazaki S."/>
            <person name="Fujita N."/>
        </authorList>
    </citation>
    <scope>NUCLEOTIDE SEQUENCE [LARGE SCALE GENOMIC DNA]</scope>
    <source>
        <strain evidence="6 7">NBRC 108223</strain>
    </source>
</reference>
<keyword evidence="3" id="KW-1133">Transmembrane helix</keyword>
<dbReference type="EMBL" id="BANR01000004">
    <property type="protein sequence ID" value="GAC48090.1"/>
    <property type="molecule type" value="Genomic_DNA"/>
</dbReference>
<feature type="domain" description="Cell envelope-related transcriptional attenuator" evidence="4">
    <location>
        <begin position="352"/>
        <end position="514"/>
    </location>
</feature>
<dbReference type="InterPro" id="IPR050922">
    <property type="entry name" value="LytR/CpsA/Psr_CW_biosynth"/>
</dbReference>
<dbReference type="Proteomes" id="UP000010988">
    <property type="component" value="Unassembled WGS sequence"/>
</dbReference>
<comment type="similarity">
    <text evidence="1">Belongs to the LytR/CpsA/Psr (LCP) family.</text>
</comment>
<dbReference type="Pfam" id="PF13399">
    <property type="entry name" value="LytR_C"/>
    <property type="match status" value="1"/>
</dbReference>
<accession>L7KGU2</accession>
<keyword evidence="7" id="KW-1185">Reference proteome</keyword>
<evidence type="ECO:0000256" key="1">
    <source>
        <dbReference type="ARBA" id="ARBA00006068"/>
    </source>
</evidence>
<feature type="compositionally biased region" description="Basic and acidic residues" evidence="2">
    <location>
        <begin position="8"/>
        <end position="21"/>
    </location>
</feature>
<feature type="compositionally biased region" description="Polar residues" evidence="2">
    <location>
        <begin position="204"/>
        <end position="221"/>
    </location>
</feature>
<dbReference type="NCBIfam" id="TIGR00350">
    <property type="entry name" value="lytR_cpsA_psr"/>
    <property type="match status" value="1"/>
</dbReference>
<gene>
    <name evidence="6" type="ORF">GOACH_04_04890</name>
</gene>
<name>L7KGU2_9ACTN</name>
<keyword evidence="3" id="KW-0812">Transmembrane</keyword>
<feature type="compositionally biased region" description="Basic and acidic residues" evidence="2">
    <location>
        <begin position="38"/>
        <end position="66"/>
    </location>
</feature>
<dbReference type="Gene3D" id="3.30.70.2390">
    <property type="match status" value="1"/>
</dbReference>
<dbReference type="RefSeq" id="WP_005172624.1">
    <property type="nucleotide sequence ID" value="NZ_BANR01000004.1"/>
</dbReference>
<feature type="transmembrane region" description="Helical" evidence="3">
    <location>
        <begin position="273"/>
        <end position="293"/>
    </location>
</feature>
<dbReference type="PANTHER" id="PTHR33392:SF6">
    <property type="entry name" value="POLYISOPRENYL-TEICHOIC ACID--PEPTIDOGLYCAN TEICHOIC ACID TRANSFERASE TAGU"/>
    <property type="match status" value="1"/>
</dbReference>
<feature type="compositionally biased region" description="Basic and acidic residues" evidence="2">
    <location>
        <begin position="157"/>
        <end position="171"/>
    </location>
</feature>
<proteinExistence type="inferred from homology"/>
<dbReference type="STRING" id="1220583.GOACH_04_04890"/>
<feature type="compositionally biased region" description="Low complexity" evidence="2">
    <location>
        <begin position="188"/>
        <end position="199"/>
    </location>
</feature>
<evidence type="ECO:0000259" key="4">
    <source>
        <dbReference type="Pfam" id="PF03816"/>
    </source>
</evidence>
<evidence type="ECO:0000259" key="5">
    <source>
        <dbReference type="Pfam" id="PF13399"/>
    </source>
</evidence>
<sequence length="772" mass="81817">MSRWTPKPRGDEPGDRDDARSSEGSSAARRRNSNRDSNPNKDRNPDDRSNPNDGRLREPRSADRYVRGRTRMTVRELMEQMNADDPGARSQSQSVTPPRGDSAPTESIPRVSGPRVRRAQRAAADRPPQRRPDQPGANEVTRKIPIVGATPEPVVDLSDRATTERVVEESRAQGPHLDPAPRDSTPLASAADATAGEAAVPSTAEPSTAEPSTAEPSTAEPSATGPDKKPAPLPLEPTPDLTETIALRSRPQRVGRRRHDRSTRQNVTFTGRILVAVACVMALVGTGFVWGYLKSKNSDWRTIAAVDPDDANIRNKDAQYGDENYLIVGTDTRSGKNGQVGAGTTADAEGARSDTVILVNIPANRSRVVAVSFPRDLQVNRPQCQDWDNDAGTYTGDLPAADAVKLNSVYADGGPKCLVKVLTEMSGLNINHFIGMDFSGFEKVVRAVGGVEVCSTTPIYDYELGQILSKPGKQTITGRKALNYVRARTVSTEGNGDYGRIKRQQLFMSSLLRSTLSGNVLSNPSKLNGIVNTFIKNSYVDGVDTQSLLKLADSMQGIEAGRVTFLTVPTSGTATDGSNNEIPRTDDINAIFNAIIDDDPLPGEQAAKKKQGSSSTKKQTTAAGSTTSTPETPSTVSATAQNPSNVGVRVLNGTGRAGQASDASDQLTAQGFDVRGIADASENRSDTVVRYGPGEQDSAATLAAMFPGAKIQSDKTVRSGVEVILGSDFTGGVGSLPAVGETLSAQALPAATNSSNLPNDLAVTNAGDTTCS</sequence>
<dbReference type="Pfam" id="PF03816">
    <property type="entry name" value="LytR_cpsA_psr"/>
    <property type="match status" value="1"/>
</dbReference>
<dbReference type="eggNOG" id="COG1316">
    <property type="taxonomic scope" value="Bacteria"/>
</dbReference>
<evidence type="ECO:0000256" key="3">
    <source>
        <dbReference type="SAM" id="Phobius"/>
    </source>
</evidence>
<feature type="compositionally biased region" description="Basic residues" evidence="2">
    <location>
        <begin position="250"/>
        <end position="261"/>
    </location>
</feature>
<dbReference type="InterPro" id="IPR004474">
    <property type="entry name" value="LytR_CpsA_psr"/>
</dbReference>